<feature type="non-terminal residue" evidence="2">
    <location>
        <position position="95"/>
    </location>
</feature>
<keyword evidence="1" id="KW-1133">Transmembrane helix</keyword>
<comment type="caution">
    <text evidence="2">The sequence shown here is derived from an EMBL/GenBank/DDBJ whole genome shotgun (WGS) entry which is preliminary data.</text>
</comment>
<dbReference type="EMBL" id="APKE01000107">
    <property type="protein sequence ID" value="KAF0674351.1"/>
    <property type="molecule type" value="Genomic_DNA"/>
</dbReference>
<feature type="non-terminal residue" evidence="2">
    <location>
        <position position="1"/>
    </location>
</feature>
<dbReference type="Proteomes" id="UP000698242">
    <property type="component" value="Unassembled WGS sequence"/>
</dbReference>
<sequence length="95" mass="10486">VLRNALYHTARRRALERINRSFNLLVLLLGAAAIGDLAMRLGIDRIWIGAGVALIGALQLVFDFGRQARDHQTLQRDYYALLAEIDAAVAPDDAT</sequence>
<accession>A0A921NSQ3</accession>
<organism evidence="2 3">
    <name type="scientific">Profundibacterium mesophilum KAUST100406-0324</name>
    <dbReference type="NCBI Taxonomy" id="1037889"/>
    <lineage>
        <taxon>Bacteria</taxon>
        <taxon>Pseudomonadati</taxon>
        <taxon>Pseudomonadota</taxon>
        <taxon>Alphaproteobacteria</taxon>
        <taxon>Rhodobacterales</taxon>
        <taxon>Roseobacteraceae</taxon>
        <taxon>Profundibacterium</taxon>
    </lineage>
</organism>
<evidence type="ECO:0000256" key="1">
    <source>
        <dbReference type="SAM" id="Phobius"/>
    </source>
</evidence>
<proteinExistence type="predicted"/>
<feature type="transmembrane region" description="Helical" evidence="1">
    <location>
        <begin position="45"/>
        <end position="62"/>
    </location>
</feature>
<keyword evidence="1" id="KW-0472">Membrane</keyword>
<evidence type="ECO:0000313" key="3">
    <source>
        <dbReference type="Proteomes" id="UP000698242"/>
    </source>
</evidence>
<feature type="transmembrane region" description="Helical" evidence="1">
    <location>
        <begin position="21"/>
        <end position="39"/>
    </location>
</feature>
<dbReference type="AlphaFoldDB" id="A0A921NSQ3"/>
<evidence type="ECO:0000313" key="2">
    <source>
        <dbReference type="EMBL" id="KAF0674351.1"/>
    </source>
</evidence>
<name>A0A921NSQ3_9RHOB</name>
<reference evidence="2" key="1">
    <citation type="submission" date="2013-03" db="EMBL/GenBank/DDBJ databases">
        <title>Genome Sequence of the Profundibacterium mesophilum strain KAUST100406-0324T from Red Sea, a novel genus in the family Rhodobacteraceae.</title>
        <authorList>
            <person name="Essack M."/>
            <person name="Alam I."/>
            <person name="Lafi F."/>
            <person name="Alawi W."/>
            <person name="Kamanu F."/>
            <person name="Al-Suwailem A."/>
            <person name="Lee O.O."/>
            <person name="Xu Y."/>
            <person name="Bajic V."/>
            <person name="Qian P.-Y."/>
            <person name="Archer J."/>
        </authorList>
    </citation>
    <scope>NUCLEOTIDE SEQUENCE</scope>
    <source>
        <strain evidence="2">KAUST100406-0324</strain>
    </source>
</reference>
<keyword evidence="3" id="KW-1185">Reference proteome</keyword>
<protein>
    <submittedName>
        <fullName evidence="2">Uncharacterized protein</fullName>
    </submittedName>
</protein>
<dbReference type="RefSeq" id="WP_201289033.1">
    <property type="nucleotide sequence ID" value="NZ_APKE01000107.1"/>
</dbReference>
<gene>
    <name evidence="2" type="ORF">PMES_03361</name>
</gene>
<keyword evidence="1" id="KW-0812">Transmembrane</keyword>